<evidence type="ECO:0000256" key="1">
    <source>
        <dbReference type="SAM" id="MobiDB-lite"/>
    </source>
</evidence>
<evidence type="ECO:0000313" key="2">
    <source>
        <dbReference type="EMBL" id="MPM15532.1"/>
    </source>
</evidence>
<feature type="region of interest" description="Disordered" evidence="1">
    <location>
        <begin position="32"/>
        <end position="56"/>
    </location>
</feature>
<comment type="caution">
    <text evidence="2">The sequence shown here is derived from an EMBL/GenBank/DDBJ whole genome shotgun (WGS) entry which is preliminary data.</text>
</comment>
<protein>
    <submittedName>
        <fullName evidence="2">Uncharacterized protein</fullName>
    </submittedName>
</protein>
<name>A0A644XH42_9ZZZZ</name>
<reference evidence="2" key="1">
    <citation type="submission" date="2019-08" db="EMBL/GenBank/DDBJ databases">
        <authorList>
            <person name="Kucharzyk K."/>
            <person name="Murdoch R.W."/>
            <person name="Higgins S."/>
            <person name="Loffler F."/>
        </authorList>
    </citation>
    <scope>NUCLEOTIDE SEQUENCE</scope>
</reference>
<dbReference type="AlphaFoldDB" id="A0A644XH42"/>
<dbReference type="EMBL" id="VSSQ01002458">
    <property type="protein sequence ID" value="MPM15532.1"/>
    <property type="molecule type" value="Genomic_DNA"/>
</dbReference>
<proteinExistence type="predicted"/>
<accession>A0A644XH42</accession>
<sequence>MNPDLFKKVCTGVGVALASILGLFAGKKVSDREHAPTYKRQEEQAKDINELYRNKG</sequence>
<organism evidence="2">
    <name type="scientific">bioreactor metagenome</name>
    <dbReference type="NCBI Taxonomy" id="1076179"/>
    <lineage>
        <taxon>unclassified sequences</taxon>
        <taxon>metagenomes</taxon>
        <taxon>ecological metagenomes</taxon>
    </lineage>
</organism>
<gene>
    <name evidence="2" type="ORF">SDC9_61903</name>
</gene>